<feature type="region of interest" description="Disordered" evidence="1">
    <location>
        <begin position="1644"/>
        <end position="1931"/>
    </location>
</feature>
<feature type="region of interest" description="Disordered" evidence="1">
    <location>
        <begin position="1313"/>
        <end position="1566"/>
    </location>
</feature>
<protein>
    <submittedName>
        <fullName evidence="2">Uncharacterized protein</fullName>
    </submittedName>
</protein>
<comment type="caution">
    <text evidence="2">The sequence shown here is derived from an EMBL/GenBank/DDBJ whole genome shotgun (WGS) entry which is preliminary data.</text>
</comment>
<feature type="compositionally biased region" description="Basic and acidic residues" evidence="1">
    <location>
        <begin position="345"/>
        <end position="354"/>
    </location>
</feature>
<feature type="compositionally biased region" description="Low complexity" evidence="1">
    <location>
        <begin position="1897"/>
        <end position="1912"/>
    </location>
</feature>
<feature type="compositionally biased region" description="Basic and acidic residues" evidence="1">
    <location>
        <begin position="1867"/>
        <end position="1876"/>
    </location>
</feature>
<gene>
    <name evidence="2" type="ORF">IF1G_01149</name>
</gene>
<evidence type="ECO:0000256" key="1">
    <source>
        <dbReference type="SAM" id="MobiDB-lite"/>
    </source>
</evidence>
<feature type="compositionally biased region" description="Basic and acidic residues" evidence="1">
    <location>
        <begin position="945"/>
        <end position="959"/>
    </location>
</feature>
<feature type="compositionally biased region" description="Pro residues" evidence="1">
    <location>
        <begin position="653"/>
        <end position="669"/>
    </location>
</feature>
<dbReference type="EMBL" id="SPUK01000001">
    <property type="protein sequence ID" value="TQW01218.1"/>
    <property type="molecule type" value="Genomic_DNA"/>
</dbReference>
<proteinExistence type="predicted"/>
<feature type="region of interest" description="Disordered" evidence="1">
    <location>
        <begin position="2271"/>
        <end position="2314"/>
    </location>
</feature>
<feature type="region of interest" description="Disordered" evidence="1">
    <location>
        <begin position="330"/>
        <end position="531"/>
    </location>
</feature>
<feature type="compositionally biased region" description="Basic and acidic residues" evidence="1">
    <location>
        <begin position="2116"/>
        <end position="2132"/>
    </location>
</feature>
<feature type="compositionally biased region" description="Polar residues" evidence="1">
    <location>
        <begin position="872"/>
        <end position="889"/>
    </location>
</feature>
<feature type="compositionally biased region" description="Pro residues" evidence="1">
    <location>
        <begin position="109"/>
        <end position="122"/>
    </location>
</feature>
<organism evidence="2 3">
    <name type="scientific">Cordyceps javanica</name>
    <dbReference type="NCBI Taxonomy" id="43265"/>
    <lineage>
        <taxon>Eukaryota</taxon>
        <taxon>Fungi</taxon>
        <taxon>Dikarya</taxon>
        <taxon>Ascomycota</taxon>
        <taxon>Pezizomycotina</taxon>
        <taxon>Sordariomycetes</taxon>
        <taxon>Hypocreomycetidae</taxon>
        <taxon>Hypocreales</taxon>
        <taxon>Cordycipitaceae</taxon>
        <taxon>Cordyceps</taxon>
    </lineage>
</organism>
<sequence length="2314" mass="246160">MDQGSYSRPDGRGQPSLSASSAAKNNYQVNVSRQKTKKWVEAKSQNYDGDDWGADEYDDDDDEVEPPLPLAPRGPQYGTPHAAPDMPSLHVQTDTPSQPPQQPPLQHRPYPPPQSRPPPPATAQPHQEYNTPSSARASSAAPQSAGSFQPQSASSTYPLSPRSPPDSLPSTTPQAASDKPLPFVRPSDIYRRMEGESGGGSSEGSRPSAEIAPNLSKQSSASPPKATVEPVKPHPPSPPKPARVDSYNSVYQDLTRPRTGQTSQQPAQSLPHQPEDSAAAQFAPQADAATTATDEDAKRLSTSPKLPDLARMSVFGADFFSGGFSSLSSEQIAEQEIPDVPKVAPELKVDKLATHESSSSPPGPPNASVNKTEAAPAAAAAMNNTSNKHQVIEPTVHQPAATAAKSTEPHVPPMLAETESSIPANETAARSSTETASSSHSAAPAHDITPTRPLNVRKDDSPVRSFEPPPPLQREPTFGTDTSSPVKESDVLRDEIIKTLNSPTQPSREVPGVGSTDTGTKGPHNGVRDSTYTLQDYDSYWSDADAAPAVPTQPPKVVNKENTGVAATAGPQGAAADSHDAKHTEESNPTTTQSHVQTAAAVQSKSQPATTQQRPEATVVSPTSADLRRRFSWEAEDASKPPPTALGVAPPATTTPPPVPAPVSAPAPAPAVAVTAPPPPVEPTSPPTATSSHDRQSSAYSANAATIPTVIASDNASRDSKRLSLADERAVSIISSNETSAAADGHPALTLSEPASAPALSMPRTTSANVTPFKDIVSLNKSSERVAKFNETRVAFAVMDIGLDKWLTGLHQDHPEHHSKSFNSYQPSPVSPTGATAVSQSPGQQPYYQQYLNASTPGSGQAPGRRIGGITVPSNVGGSTFGHSGNQIGTKSKELMHSAGKMGKGLFSKGKNKLRGDKGDTHPPQQTKAKQHDRSGSWAVLSSKLRTEFSSSRDHEHPRQPSLQPEAVDAAVPRPSINIAPQIPVPEPVSPILREATPARPLPPIQTSARPTAGGSQFAVGSIPTSSPLSSSITKSNQIRLVPSETTHDATTAEVPAQGPPAAEDSGVGMHSQPDESEDAPKRQSSFVGLPPIRRSSTFGMKSKARRAAERFPLDEDDSNGAPDLPASDVMEDALSRPNASQQPHRDSTNAAQTGSTSQVTNNDAVVVPQQPVSAERSPERIARQPAMAPPPQPQPMRQPIHPPMMMYPGQSGPWRLEESHLAEPLHQAKNRSGHSPISPPMNYGFDKETGQSAMMPPPPLPASVLRQRSADVPPSSAQRYPGLFAPRPDEEHPQRPVSQTYFEELANPRHSSYEYSIPGVGPPAEERGRAKRNSGIFREIGDKIARATSRDRRNSTVENRIPADVHADGASESSFGTEEMQDSKKRRSSFFNALTGRASMDQGSRHGFSTLQRSQTENVLQSSTEELGSARKRSVLGGVMSGFGVNKGGSSNAPASSHAHQQAGDDEPPITPKKKRFSGIVKAFQRPNQDRPSSGMSLEPPQSASSSQGPSPRGGITSSMPSRGKDRSDAIGQMYPASPEHNRRASFSNLLSTLMTGNKGQQHEQQHVVPAQDIGGFAARDLPQNIPPAPHQIHAADSFPTPNRNAAPALTLPYQALDDTQPLFAAGEDQWGIDRPLTSTTVTAKEAADEGGSTNNSSTPIAPATSNLPSHNTVPISQRDNATAPSEISDPETDVTENARKPSDVTRSLTSQAADDESADISRQETNVSQITPSVVTDVPRLGEQQPTPTTQYPNSPGGYLALNNRLPGVAPLPTSNQEDPQGYPKGQPIQHQQDPRTTHSGPGYAQGMGHPAPGSHYGQHAQQSMQPAFDQRTPVQQASSPKGWKGLRSKMAGQMASISQSSPNSKEKGEKSATGDKLMSAFKRLSKQQGPSDLQQQGAGQSSGSRAFAGNLGQPGMGQQQQMSPQHMHYQPLQHHPVQQQHLPPQQTFLSQGAYPNQSVQGQIPMYMQQQPQQQHNEPQYASVPIPQGYTTVHGHGNAQAPIMYSPGHQYAEHQTLYQQQGNYTGHGQPSSGATASQQRDNGVTPTQTQFQPPQADAQIREEPISRQVGVPESGPLSPSSTTQNSGSLALSPVSDELRSPQMALTREALAQQDARKDLQSHHLRLEESHLSLGPSHSNRVSQVSMDSRRPGPSPRSDESPAISHKQLQAATSSPSPTRELHVSAASPSPPAGSSSDIVSPVNVVAATETSTTPVAPLARDLTGESKGQVSDDSLEQKAELGKAKSTITAATEHVVELEDTAEARQRTLRINSQEEKIAYDPEEENPKMTATSYPGQEWNPYGEPGFGDWHE</sequence>
<feature type="compositionally biased region" description="Low complexity" evidence="1">
    <location>
        <begin position="2186"/>
        <end position="2198"/>
    </location>
</feature>
<evidence type="ECO:0000313" key="3">
    <source>
        <dbReference type="Proteomes" id="UP000315783"/>
    </source>
</evidence>
<keyword evidence="3" id="KW-1185">Reference proteome</keyword>
<accession>A0A545VHK4</accession>
<feature type="compositionally biased region" description="Basic and acidic residues" evidence="1">
    <location>
        <begin position="1340"/>
        <end position="1370"/>
    </location>
</feature>
<feature type="compositionally biased region" description="Polar residues" evidence="1">
    <location>
        <begin position="1487"/>
        <end position="1497"/>
    </location>
</feature>
<feature type="compositionally biased region" description="Polar residues" evidence="1">
    <location>
        <begin position="2079"/>
        <end position="2091"/>
    </location>
</feature>
<feature type="compositionally biased region" description="Polar residues" evidence="1">
    <location>
        <begin position="1546"/>
        <end position="1561"/>
    </location>
</feature>
<feature type="compositionally biased region" description="Polar residues" evidence="1">
    <location>
        <begin position="2024"/>
        <end position="2046"/>
    </location>
</feature>
<dbReference type="STRING" id="43265.A0A545VHK4"/>
<feature type="compositionally biased region" description="Pro residues" evidence="1">
    <location>
        <begin position="1188"/>
        <end position="1203"/>
    </location>
</feature>
<feature type="compositionally biased region" description="Pro residues" evidence="1">
    <location>
        <begin position="676"/>
        <end position="686"/>
    </location>
</feature>
<feature type="compositionally biased region" description="Low complexity" evidence="1">
    <location>
        <begin position="1971"/>
        <end position="1982"/>
    </location>
</feature>
<feature type="compositionally biased region" description="Polar residues" evidence="1">
    <location>
        <begin position="2168"/>
        <end position="2179"/>
    </location>
</feature>
<feature type="region of interest" description="Disordered" evidence="1">
    <location>
        <begin position="1"/>
        <end position="304"/>
    </location>
</feature>
<feature type="region of interest" description="Disordered" evidence="1">
    <location>
        <begin position="812"/>
        <end position="889"/>
    </location>
</feature>
<feature type="compositionally biased region" description="Polar residues" evidence="1">
    <location>
        <begin position="2137"/>
        <end position="2148"/>
    </location>
</feature>
<feature type="region of interest" description="Disordered" evidence="1">
    <location>
        <begin position="1971"/>
        <end position="2006"/>
    </location>
</feature>
<feature type="compositionally biased region" description="Polar residues" evidence="1">
    <location>
        <begin position="1725"/>
        <end position="1736"/>
    </location>
</feature>
<feature type="compositionally biased region" description="Low complexity" evidence="1">
    <location>
        <begin position="2047"/>
        <end position="2057"/>
    </location>
</feature>
<feature type="compositionally biased region" description="Low complexity" evidence="1">
    <location>
        <begin position="564"/>
        <end position="576"/>
    </location>
</feature>
<reference evidence="2 3" key="1">
    <citation type="journal article" date="2019" name="Appl. Microbiol. Biotechnol.">
        <title>Genome sequence of Isaria javanica and comparative genome analysis insights into family S53 peptidase evolution in fungal entomopathogens.</title>
        <authorList>
            <person name="Lin R."/>
            <person name="Zhang X."/>
            <person name="Xin B."/>
            <person name="Zou M."/>
            <person name="Gao Y."/>
            <person name="Qin F."/>
            <person name="Hu Q."/>
            <person name="Xie B."/>
            <person name="Cheng X."/>
        </authorList>
    </citation>
    <scope>NUCLEOTIDE SEQUENCE [LARGE SCALE GENOMIC DNA]</scope>
    <source>
        <strain evidence="2 3">IJ1G</strain>
    </source>
</reference>
<feature type="compositionally biased region" description="Low complexity" evidence="1">
    <location>
        <begin position="278"/>
        <end position="292"/>
    </location>
</feature>
<feature type="compositionally biased region" description="Polar residues" evidence="1">
    <location>
        <begin position="1138"/>
        <end position="1164"/>
    </location>
</feature>
<evidence type="ECO:0000313" key="2">
    <source>
        <dbReference type="EMBL" id="TQW01218.1"/>
    </source>
</evidence>
<feature type="compositionally biased region" description="Polar residues" evidence="1">
    <location>
        <begin position="1746"/>
        <end position="1756"/>
    </location>
</feature>
<feature type="compositionally biased region" description="Polar residues" evidence="1">
    <location>
        <begin position="1408"/>
        <end position="1427"/>
    </location>
</feature>
<feature type="compositionally biased region" description="Low complexity" evidence="1">
    <location>
        <begin position="1501"/>
        <end position="1512"/>
    </location>
</feature>
<feature type="compositionally biased region" description="Polar residues" evidence="1">
    <location>
        <begin position="821"/>
        <end position="838"/>
    </location>
</feature>
<feature type="compositionally biased region" description="Basic and acidic residues" evidence="1">
    <location>
        <begin position="577"/>
        <end position="586"/>
    </location>
</feature>
<feature type="compositionally biased region" description="Low complexity" evidence="1">
    <location>
        <begin position="123"/>
        <end position="160"/>
    </location>
</feature>
<feature type="compositionally biased region" description="Low complexity" evidence="1">
    <location>
        <begin position="839"/>
        <end position="851"/>
    </location>
</feature>
<feature type="region of interest" description="Disordered" evidence="1">
    <location>
        <begin position="902"/>
        <end position="1297"/>
    </location>
</feature>
<feature type="compositionally biased region" description="Low complexity" evidence="1">
    <location>
        <begin position="1919"/>
        <end position="1931"/>
    </location>
</feature>
<feature type="compositionally biased region" description="Polar residues" evidence="1">
    <location>
        <begin position="246"/>
        <end position="271"/>
    </location>
</feature>
<feature type="compositionally biased region" description="Polar residues" evidence="1">
    <location>
        <begin position="1449"/>
        <end position="1461"/>
    </location>
</feature>
<feature type="compositionally biased region" description="Acidic residues" evidence="1">
    <location>
        <begin position="48"/>
        <end position="65"/>
    </location>
</feature>
<feature type="compositionally biased region" description="Low complexity" evidence="1">
    <location>
        <begin position="427"/>
        <end position="445"/>
    </location>
</feature>
<feature type="compositionally biased region" description="Polar residues" evidence="1">
    <location>
        <begin position="587"/>
        <end position="624"/>
    </location>
</feature>
<name>A0A545VHK4_9HYPO</name>
<feature type="region of interest" description="Disordered" evidence="1">
    <location>
        <begin position="545"/>
        <end position="703"/>
    </location>
</feature>
<feature type="compositionally biased region" description="Polar residues" evidence="1">
    <location>
        <begin position="1653"/>
        <end position="1687"/>
    </location>
</feature>
<feature type="compositionally biased region" description="Polar residues" evidence="1">
    <location>
        <begin position="15"/>
        <end position="33"/>
    </location>
</feature>
<feature type="compositionally biased region" description="Low complexity" evidence="1">
    <location>
        <begin position="1022"/>
        <end position="1036"/>
    </location>
</feature>
<dbReference type="Proteomes" id="UP000315783">
    <property type="component" value="Unassembled WGS sequence"/>
</dbReference>
<feature type="region of interest" description="Disordered" evidence="1">
    <location>
        <begin position="2024"/>
        <end position="2240"/>
    </location>
</feature>
<feature type="compositionally biased region" description="Basic and acidic residues" evidence="1">
    <location>
        <begin position="626"/>
        <end position="639"/>
    </location>
</feature>
<feature type="compositionally biased region" description="Basic and acidic residues" evidence="1">
    <location>
        <begin position="487"/>
        <end position="497"/>
    </location>
</feature>